<feature type="compositionally biased region" description="Low complexity" evidence="1">
    <location>
        <begin position="399"/>
        <end position="410"/>
    </location>
</feature>
<feature type="transmembrane region" description="Helical" evidence="2">
    <location>
        <begin position="365"/>
        <end position="386"/>
    </location>
</feature>
<accession>A0A2S0KGB2</accession>
<feature type="region of interest" description="Disordered" evidence="1">
    <location>
        <begin position="180"/>
        <end position="201"/>
    </location>
</feature>
<dbReference type="AlphaFoldDB" id="A0A2S0KGB2"/>
<evidence type="ECO:0000313" key="3">
    <source>
        <dbReference type="EMBL" id="AVM00661.1"/>
    </source>
</evidence>
<organism evidence="3 4">
    <name type="scientific">Gordonia iterans</name>
    <dbReference type="NCBI Taxonomy" id="1004901"/>
    <lineage>
        <taxon>Bacteria</taxon>
        <taxon>Bacillati</taxon>
        <taxon>Actinomycetota</taxon>
        <taxon>Actinomycetes</taxon>
        <taxon>Mycobacteriales</taxon>
        <taxon>Gordoniaceae</taxon>
        <taxon>Gordonia</taxon>
    </lineage>
</organism>
<proteinExistence type="predicted"/>
<feature type="compositionally biased region" description="Polar residues" evidence="1">
    <location>
        <begin position="292"/>
        <end position="312"/>
    </location>
</feature>
<evidence type="ECO:0008006" key="5">
    <source>
        <dbReference type="Google" id="ProtNLM"/>
    </source>
</evidence>
<dbReference type="EMBL" id="CP027433">
    <property type="protein sequence ID" value="AVM00661.1"/>
    <property type="molecule type" value="Genomic_DNA"/>
</dbReference>
<keyword evidence="2" id="KW-0812">Transmembrane</keyword>
<keyword evidence="2" id="KW-1133">Transmembrane helix</keyword>
<dbReference type="InterPro" id="IPR011009">
    <property type="entry name" value="Kinase-like_dom_sf"/>
</dbReference>
<name>A0A2S0KGB2_9ACTN</name>
<evidence type="ECO:0000256" key="1">
    <source>
        <dbReference type="SAM" id="MobiDB-lite"/>
    </source>
</evidence>
<evidence type="ECO:0000256" key="2">
    <source>
        <dbReference type="SAM" id="Phobius"/>
    </source>
</evidence>
<dbReference type="Proteomes" id="UP000239814">
    <property type="component" value="Chromosome"/>
</dbReference>
<sequence length="410" mass="43418">MIDRASLNLGARLNKGGQGVVYPIVDDGSGADYVYKEYVSGVDVDYAVLDQFPGRFKMLPPRTRTRLAFPRKLVAVGTERLSGFVMPRIPERFFLPNGREKKLQNLLNGPEFAAKIGTPFSDRERFLLLADLATTLHELHDDGIAVGDISPMNVLYTFDPEPEAYLIDCDSMIVGGHRALDPAETPDWDAPGGTGPPDEADADDAYKFGLLVLRLLVGDQQVRDPDRLPAGTPAEIAALLRTSLSSRRRTRPRIEAWLAPLSRAADSASRTRHKAAAKRRPTAATRPVGQYGTPSNTGQMSSGQTSTGQGRAQSVPPVAGVAATAGMAGGYAVPVRPVTHYGQSGLVPGAAPVGDPNPSGGSSPWGSLLAILVVLGVVVAGVVLWTNRGGGSTEERSATEPSSSSVVTTE</sequence>
<evidence type="ECO:0000313" key="4">
    <source>
        <dbReference type="Proteomes" id="UP000239814"/>
    </source>
</evidence>
<dbReference type="KEGG" id="git:C6V83_10645"/>
<dbReference type="Gene3D" id="1.10.510.10">
    <property type="entry name" value="Transferase(Phosphotransferase) domain 1"/>
    <property type="match status" value="1"/>
</dbReference>
<keyword evidence="4" id="KW-1185">Reference proteome</keyword>
<keyword evidence="2" id="KW-0472">Membrane</keyword>
<protein>
    <recommendedName>
        <fullName evidence="5">Protein kinase domain-containing protein</fullName>
    </recommendedName>
</protein>
<dbReference type="SUPFAM" id="SSF56112">
    <property type="entry name" value="Protein kinase-like (PK-like)"/>
    <property type="match status" value="1"/>
</dbReference>
<reference evidence="3 4" key="1">
    <citation type="submission" date="2018-03" db="EMBL/GenBank/DDBJ databases">
        <title>Characteristics and genome of n-alkane degrading marine bacteria Gordonia iterans isolated from crude oil contaminated in Tae-an, South Korea.</title>
        <authorList>
            <person name="Lee S.-S."/>
            <person name="Kim H."/>
        </authorList>
    </citation>
    <scope>NUCLEOTIDE SEQUENCE [LARGE SCALE GENOMIC DNA]</scope>
    <source>
        <strain evidence="3 4">Co17</strain>
    </source>
</reference>
<gene>
    <name evidence="3" type="ORF">C6V83_10645</name>
</gene>
<feature type="region of interest" description="Disordered" evidence="1">
    <location>
        <begin position="388"/>
        <end position="410"/>
    </location>
</feature>
<feature type="region of interest" description="Disordered" evidence="1">
    <location>
        <begin position="263"/>
        <end position="316"/>
    </location>
</feature>
<feature type="compositionally biased region" description="Basic residues" evidence="1">
    <location>
        <begin position="270"/>
        <end position="281"/>
    </location>
</feature>